<evidence type="ECO:0000256" key="6">
    <source>
        <dbReference type="SAM" id="Phobius"/>
    </source>
</evidence>
<evidence type="ECO:0000256" key="5">
    <source>
        <dbReference type="ARBA" id="ARBA00023088"/>
    </source>
</evidence>
<dbReference type="Pfam" id="PF16555">
    <property type="entry name" value="GramPos_pilinD1"/>
    <property type="match status" value="1"/>
</dbReference>
<dbReference type="RefSeq" id="WP_309956573.1">
    <property type="nucleotide sequence ID" value="NZ_JAVDUJ010000001.1"/>
</dbReference>
<evidence type="ECO:0000259" key="8">
    <source>
        <dbReference type="Pfam" id="PF00746"/>
    </source>
</evidence>
<name>A0ABU1T2V4_9ACTO</name>
<dbReference type="NCBIfam" id="TIGR04226">
    <property type="entry name" value="RrgB_K2N_iso_D2"/>
    <property type="match status" value="1"/>
</dbReference>
<dbReference type="InterPro" id="IPR041033">
    <property type="entry name" value="SpaA_PFL_dom_1"/>
</dbReference>
<feature type="domain" description="SpaA-like prealbumin fold" evidence="10">
    <location>
        <begin position="343"/>
        <end position="429"/>
    </location>
</feature>
<dbReference type="Pfam" id="PF00746">
    <property type="entry name" value="Gram_pos_anchor"/>
    <property type="match status" value="1"/>
</dbReference>
<accession>A0ABU1T2V4</accession>
<dbReference type="Pfam" id="PF17802">
    <property type="entry name" value="SpaA"/>
    <property type="match status" value="1"/>
</dbReference>
<comment type="caution">
    <text evidence="11">The sequence shown here is derived from an EMBL/GenBank/DDBJ whole genome shotgun (WGS) entry which is preliminary data.</text>
</comment>
<keyword evidence="4 7" id="KW-0732">Signal</keyword>
<dbReference type="NCBIfam" id="NF033902">
    <property type="entry name" value="iso_D2_wall_anc"/>
    <property type="match status" value="1"/>
</dbReference>
<dbReference type="Gene3D" id="2.60.40.740">
    <property type="match status" value="1"/>
</dbReference>
<dbReference type="EMBL" id="JAVDUJ010000001">
    <property type="protein sequence ID" value="MDR6939696.1"/>
    <property type="molecule type" value="Genomic_DNA"/>
</dbReference>
<evidence type="ECO:0000259" key="10">
    <source>
        <dbReference type="Pfam" id="PF17802"/>
    </source>
</evidence>
<evidence type="ECO:0000259" key="9">
    <source>
        <dbReference type="Pfam" id="PF16555"/>
    </source>
</evidence>
<dbReference type="NCBIfam" id="TIGR01167">
    <property type="entry name" value="LPXTG_anchor"/>
    <property type="match status" value="1"/>
</dbReference>
<proteinExistence type="inferred from homology"/>
<organism evidence="11 12">
    <name type="scientific">Arcanobacterium hippocoleae</name>
    <dbReference type="NCBI Taxonomy" id="149017"/>
    <lineage>
        <taxon>Bacteria</taxon>
        <taxon>Bacillati</taxon>
        <taxon>Actinomycetota</taxon>
        <taxon>Actinomycetes</taxon>
        <taxon>Actinomycetales</taxon>
        <taxon>Actinomycetaceae</taxon>
        <taxon>Arcanobacterium</taxon>
    </lineage>
</organism>
<dbReference type="InterPro" id="IPR019931">
    <property type="entry name" value="LPXTG_anchor"/>
</dbReference>
<keyword evidence="6" id="KW-0472">Membrane</keyword>
<evidence type="ECO:0000256" key="3">
    <source>
        <dbReference type="ARBA" id="ARBA00022525"/>
    </source>
</evidence>
<keyword evidence="12" id="KW-1185">Reference proteome</keyword>
<feature type="signal peptide" evidence="7">
    <location>
        <begin position="1"/>
        <end position="32"/>
    </location>
</feature>
<dbReference type="Proteomes" id="UP001266099">
    <property type="component" value="Unassembled WGS sequence"/>
</dbReference>
<evidence type="ECO:0000256" key="1">
    <source>
        <dbReference type="ARBA" id="ARBA00007257"/>
    </source>
</evidence>
<dbReference type="PANTHER" id="PTHR36108:SF13">
    <property type="entry name" value="COLOSSIN-B-RELATED"/>
    <property type="match status" value="1"/>
</dbReference>
<evidence type="ECO:0000313" key="11">
    <source>
        <dbReference type="EMBL" id="MDR6939696.1"/>
    </source>
</evidence>
<keyword evidence="5" id="KW-0572">Peptidoglycan-anchor</keyword>
<dbReference type="InterPro" id="IPR013783">
    <property type="entry name" value="Ig-like_fold"/>
</dbReference>
<sequence length="489" mass="52567">MYALRMSKKGIALLAVMLMGLVLIGLTPFARAAEGNIDTNRQGSITIHKYENPGTGIPGDGKKQDNINGMIPLADVVFEYAKVNEVNLKEPSGWEEVKELQVSADGQITRRGVSRSYSTEQARRMEATDYNGKAKADQLDLGVYLVKEVSAPENVTTKSAPFLVTIPFPSKDAGWLYDIHVYPKNTVLTDSDKPVKTVANADAVHFPGDTIIWQISQPIPALGVDETLKSFKITDQLPKDVNPVAKSDIVVQVKDDQGFTKSGFDPKVEVTNQRKVTVTFENGDLAKLKSGWKVNVFISAVVSLGIDGSLENQSTTNINGVDFKSSSAPDSPGDENPTETVFGTLNITKINNDHQALGDARFQISPAKDGKCEAKPTSFRELTTSNQDGTASLRVAAGDYCVKETKAPLGYEIDPFYKSGIVVTVSDHTGTALEVINLRANDGEGGMLPNLPLTGAAGVVILTVLGGMILAAGAGFVIIAMRRRNHQGQ</sequence>
<gene>
    <name evidence="11" type="ORF">J2S36_001239</name>
</gene>
<dbReference type="PANTHER" id="PTHR36108">
    <property type="entry name" value="COLOSSIN-B-RELATED"/>
    <property type="match status" value="1"/>
</dbReference>
<evidence type="ECO:0000256" key="7">
    <source>
        <dbReference type="SAM" id="SignalP"/>
    </source>
</evidence>
<keyword evidence="6" id="KW-1133">Transmembrane helix</keyword>
<evidence type="ECO:0000313" key="12">
    <source>
        <dbReference type="Proteomes" id="UP001266099"/>
    </source>
</evidence>
<dbReference type="Gene3D" id="2.60.40.10">
    <property type="entry name" value="Immunoglobulins"/>
    <property type="match status" value="2"/>
</dbReference>
<dbReference type="InterPro" id="IPR048052">
    <property type="entry name" value="FM1-like"/>
</dbReference>
<reference evidence="11 12" key="1">
    <citation type="submission" date="2023-07" db="EMBL/GenBank/DDBJ databases">
        <title>Sequencing the genomes of 1000 actinobacteria strains.</title>
        <authorList>
            <person name="Klenk H.-P."/>
        </authorList>
    </citation>
    <scope>NUCLEOTIDE SEQUENCE [LARGE SCALE GENOMIC DNA]</scope>
    <source>
        <strain evidence="11 12">DSM 15539</strain>
    </source>
</reference>
<dbReference type="InterPro" id="IPR032364">
    <property type="entry name" value="GramPos_pilinD1_N"/>
</dbReference>
<evidence type="ECO:0000256" key="2">
    <source>
        <dbReference type="ARBA" id="ARBA00022512"/>
    </source>
</evidence>
<keyword evidence="2" id="KW-0134">Cell wall</keyword>
<feature type="transmembrane region" description="Helical" evidence="6">
    <location>
        <begin position="456"/>
        <end position="481"/>
    </location>
</feature>
<dbReference type="InterPro" id="IPR026466">
    <property type="entry name" value="Fim_isopep_form_D2_dom"/>
</dbReference>
<keyword evidence="3" id="KW-0964">Secreted</keyword>
<protein>
    <submittedName>
        <fullName evidence="11">Fimbrial isopeptide formation D2 family protein/LPXTG-motif cell wall-anchored protein</fullName>
    </submittedName>
</protein>
<feature type="chain" id="PRO_5045724599" evidence="7">
    <location>
        <begin position="33"/>
        <end position="489"/>
    </location>
</feature>
<feature type="domain" description="Gram-positive cocci surface proteins LPxTG" evidence="8">
    <location>
        <begin position="449"/>
        <end position="485"/>
    </location>
</feature>
<comment type="similarity">
    <text evidence="1">Belongs to the serine-aspartate repeat-containing protein (SDr) family.</text>
</comment>
<feature type="domain" description="Gram-positive pilin subunit D1 N-terminal" evidence="9">
    <location>
        <begin position="43"/>
        <end position="186"/>
    </location>
</feature>
<keyword evidence="6" id="KW-0812">Transmembrane</keyword>
<evidence type="ECO:0000256" key="4">
    <source>
        <dbReference type="ARBA" id="ARBA00022729"/>
    </source>
</evidence>